<dbReference type="EMBL" id="JBHULN010000003">
    <property type="protein sequence ID" value="MFD2570439.1"/>
    <property type="molecule type" value="Genomic_DNA"/>
</dbReference>
<dbReference type="RefSeq" id="WP_381521111.1">
    <property type="nucleotide sequence ID" value="NZ_JBHULN010000003.1"/>
</dbReference>
<protein>
    <submittedName>
        <fullName evidence="2">NAD(P)H-binding protein</fullName>
    </submittedName>
</protein>
<dbReference type="Gene3D" id="3.90.25.10">
    <property type="entry name" value="UDP-galactose 4-epimerase, domain 1"/>
    <property type="match status" value="1"/>
</dbReference>
<name>A0ABW5M1F9_9BACT</name>
<reference evidence="3" key="1">
    <citation type="journal article" date="2019" name="Int. J. Syst. Evol. Microbiol.">
        <title>The Global Catalogue of Microorganisms (GCM) 10K type strain sequencing project: providing services to taxonomists for standard genome sequencing and annotation.</title>
        <authorList>
            <consortium name="The Broad Institute Genomics Platform"/>
            <consortium name="The Broad Institute Genome Sequencing Center for Infectious Disease"/>
            <person name="Wu L."/>
            <person name="Ma J."/>
        </authorList>
    </citation>
    <scope>NUCLEOTIDE SEQUENCE [LARGE SCALE GENOMIC DNA]</scope>
    <source>
        <strain evidence="3">KCTC 42805</strain>
    </source>
</reference>
<dbReference type="SUPFAM" id="SSF51735">
    <property type="entry name" value="NAD(P)-binding Rossmann-fold domains"/>
    <property type="match status" value="1"/>
</dbReference>
<organism evidence="2 3">
    <name type="scientific">Spirosoma soli</name>
    <dbReference type="NCBI Taxonomy" id="1770529"/>
    <lineage>
        <taxon>Bacteria</taxon>
        <taxon>Pseudomonadati</taxon>
        <taxon>Bacteroidota</taxon>
        <taxon>Cytophagia</taxon>
        <taxon>Cytophagales</taxon>
        <taxon>Cytophagaceae</taxon>
        <taxon>Spirosoma</taxon>
    </lineage>
</organism>
<evidence type="ECO:0000313" key="2">
    <source>
        <dbReference type="EMBL" id="MFD2570439.1"/>
    </source>
</evidence>
<dbReference type="InterPro" id="IPR016040">
    <property type="entry name" value="NAD(P)-bd_dom"/>
</dbReference>
<comment type="caution">
    <text evidence="2">The sequence shown here is derived from an EMBL/GenBank/DDBJ whole genome shotgun (WGS) entry which is preliminary data.</text>
</comment>
<proteinExistence type="predicted"/>
<dbReference type="Gene3D" id="3.40.50.720">
    <property type="entry name" value="NAD(P)-binding Rossmann-like Domain"/>
    <property type="match status" value="1"/>
</dbReference>
<sequence length="296" mass="32159">MDNATDQPKTLVLGGTGKTGRRVVQQLTGQGIAVRVGSRSAEIPFDWLDQSTWKPVVQHVKAVYLAYQPDLAVPGAVRAISDFTQMAVENGVRQFVLLSGRGEPEAQACEQVVMQSGADWTILRSSWFCQNFSEGYLLEPIQAGYVVLPVASIGEPFIDIDDIADVAVAALTQPGHGGKIYELTGPRLLTFAEAVDEIARATGRSIHYEQVPIDNYNAMLTEFGVPKEAIDLTTYLFTEVMDGRNATLANGVEQALGRQPTDFADFVRKSIGMGMWTEKAANEGTGSIRSSEVESR</sequence>
<accession>A0ABW5M1F9</accession>
<dbReference type="InterPro" id="IPR051604">
    <property type="entry name" value="Ergot_Alk_Oxidoreductase"/>
</dbReference>
<dbReference type="InterPro" id="IPR036291">
    <property type="entry name" value="NAD(P)-bd_dom_sf"/>
</dbReference>
<evidence type="ECO:0000259" key="1">
    <source>
        <dbReference type="Pfam" id="PF13460"/>
    </source>
</evidence>
<dbReference type="PANTHER" id="PTHR43162">
    <property type="match status" value="1"/>
</dbReference>
<dbReference type="PANTHER" id="PTHR43162:SF1">
    <property type="entry name" value="PRESTALK A DIFFERENTIATION PROTEIN A"/>
    <property type="match status" value="1"/>
</dbReference>
<keyword evidence="3" id="KW-1185">Reference proteome</keyword>
<dbReference type="Proteomes" id="UP001597469">
    <property type="component" value="Unassembled WGS sequence"/>
</dbReference>
<evidence type="ECO:0000313" key="3">
    <source>
        <dbReference type="Proteomes" id="UP001597469"/>
    </source>
</evidence>
<dbReference type="Pfam" id="PF13460">
    <property type="entry name" value="NAD_binding_10"/>
    <property type="match status" value="1"/>
</dbReference>
<feature type="domain" description="NAD(P)-binding" evidence="1">
    <location>
        <begin position="14"/>
        <end position="174"/>
    </location>
</feature>
<gene>
    <name evidence="2" type="ORF">ACFSUS_07330</name>
</gene>